<keyword evidence="11" id="KW-0175">Coiled coil</keyword>
<dbReference type="SUPFAM" id="SSF48371">
    <property type="entry name" value="ARM repeat"/>
    <property type="match status" value="1"/>
</dbReference>
<protein>
    <recommendedName>
        <fullName evidence="2">non-specific serine/threonine protein kinase</fullName>
        <ecNumber evidence="2">2.7.11.1</ecNumber>
    </recommendedName>
</protein>
<keyword evidence="7" id="KW-0067">ATP-binding</keyword>
<comment type="similarity">
    <text evidence="1">Belongs to the PI3/PI4-kinase family.</text>
</comment>
<name>A0A9P7XU68_9FUNG</name>
<feature type="compositionally biased region" description="Gly residues" evidence="12">
    <location>
        <begin position="1956"/>
        <end position="1965"/>
    </location>
</feature>
<evidence type="ECO:0000259" key="14">
    <source>
        <dbReference type="PROSITE" id="PS51190"/>
    </source>
</evidence>
<reference evidence="15" key="1">
    <citation type="submission" date="2021-06" db="EMBL/GenBank/DDBJ databases">
        <title>Genome Sequence of Mortierella hyaline Strain SCG-10, a Cold-Adapted, Nitrate-Reducing Fungus Isolated from Soil in Minnesota, USA.</title>
        <authorList>
            <person name="Aldossari N."/>
        </authorList>
    </citation>
    <scope>NUCLEOTIDE SEQUENCE</scope>
    <source>
        <strain evidence="15">SCG-10</strain>
    </source>
</reference>
<keyword evidence="8" id="KW-0866">Nonsense-mediated mRNA decay</keyword>
<dbReference type="Proteomes" id="UP000707451">
    <property type="component" value="Unassembled WGS sequence"/>
</dbReference>
<keyword evidence="16" id="KW-1185">Reference proteome</keyword>
<evidence type="ECO:0000256" key="12">
    <source>
        <dbReference type="SAM" id="MobiDB-lite"/>
    </source>
</evidence>
<dbReference type="GO" id="GO:0000184">
    <property type="term" value="P:nuclear-transcribed mRNA catabolic process, nonsense-mediated decay"/>
    <property type="evidence" value="ECO:0007669"/>
    <property type="project" value="UniProtKB-KW"/>
</dbReference>
<dbReference type="SUPFAM" id="SSF56112">
    <property type="entry name" value="Protein kinase-like (PK-like)"/>
    <property type="match status" value="1"/>
</dbReference>
<evidence type="ECO:0000256" key="2">
    <source>
        <dbReference type="ARBA" id="ARBA00012513"/>
    </source>
</evidence>
<dbReference type="GO" id="GO:0004674">
    <property type="term" value="F:protein serine/threonine kinase activity"/>
    <property type="evidence" value="ECO:0007669"/>
    <property type="project" value="UniProtKB-KW"/>
</dbReference>
<evidence type="ECO:0000256" key="4">
    <source>
        <dbReference type="ARBA" id="ARBA00022679"/>
    </source>
</evidence>
<evidence type="ECO:0000256" key="10">
    <source>
        <dbReference type="ARBA" id="ARBA00048679"/>
    </source>
</evidence>
<evidence type="ECO:0000256" key="3">
    <source>
        <dbReference type="ARBA" id="ARBA00022527"/>
    </source>
</evidence>
<evidence type="ECO:0000256" key="7">
    <source>
        <dbReference type="ARBA" id="ARBA00022840"/>
    </source>
</evidence>
<dbReference type="InterPro" id="IPR003152">
    <property type="entry name" value="FATC_dom"/>
</dbReference>
<keyword evidence="4" id="KW-0808">Transferase</keyword>
<dbReference type="Pfam" id="PF00454">
    <property type="entry name" value="PI3_PI4_kinase"/>
    <property type="match status" value="1"/>
</dbReference>
<organism evidence="15 16">
    <name type="scientific">Linnemannia hyalina</name>
    <dbReference type="NCBI Taxonomy" id="64524"/>
    <lineage>
        <taxon>Eukaryota</taxon>
        <taxon>Fungi</taxon>
        <taxon>Fungi incertae sedis</taxon>
        <taxon>Mucoromycota</taxon>
        <taxon>Mortierellomycotina</taxon>
        <taxon>Mortierellomycetes</taxon>
        <taxon>Mortierellales</taxon>
        <taxon>Mortierellaceae</taxon>
        <taxon>Linnemannia</taxon>
    </lineage>
</organism>
<gene>
    <name evidence="15" type="primary">SMG1</name>
    <name evidence="15" type="ORF">KI688_012153</name>
</gene>
<evidence type="ECO:0000256" key="5">
    <source>
        <dbReference type="ARBA" id="ARBA00022741"/>
    </source>
</evidence>
<dbReference type="InterPro" id="IPR039414">
    <property type="entry name" value="SMG1_PIKKc"/>
</dbReference>
<dbReference type="GO" id="GO:0035556">
    <property type="term" value="P:intracellular signal transduction"/>
    <property type="evidence" value="ECO:0007669"/>
    <property type="project" value="UniProtKB-ARBA"/>
</dbReference>
<comment type="caution">
    <text evidence="15">The sequence shown here is derived from an EMBL/GenBank/DDBJ whole genome shotgun (WGS) entry which is preliminary data.</text>
</comment>
<dbReference type="PANTHER" id="PTHR11139">
    <property type="entry name" value="ATAXIA TELANGIECTASIA MUTATED ATM -RELATED"/>
    <property type="match status" value="1"/>
</dbReference>
<comment type="catalytic activity">
    <reaction evidence="9">
        <text>L-threonyl-[protein] + ATP = O-phospho-L-threonyl-[protein] + ADP + H(+)</text>
        <dbReference type="Rhea" id="RHEA:46608"/>
        <dbReference type="Rhea" id="RHEA-COMP:11060"/>
        <dbReference type="Rhea" id="RHEA-COMP:11605"/>
        <dbReference type="ChEBI" id="CHEBI:15378"/>
        <dbReference type="ChEBI" id="CHEBI:30013"/>
        <dbReference type="ChEBI" id="CHEBI:30616"/>
        <dbReference type="ChEBI" id="CHEBI:61977"/>
        <dbReference type="ChEBI" id="CHEBI:456216"/>
        <dbReference type="EC" id="2.7.11.1"/>
    </reaction>
</comment>
<dbReference type="InterPro" id="IPR036940">
    <property type="entry name" value="PI3/4_kinase_cat_sf"/>
</dbReference>
<dbReference type="Gene3D" id="1.10.1070.11">
    <property type="entry name" value="Phosphatidylinositol 3-/4-kinase, catalytic domain"/>
    <property type="match status" value="1"/>
</dbReference>
<feature type="compositionally biased region" description="Polar residues" evidence="12">
    <location>
        <begin position="2000"/>
        <end position="2026"/>
    </location>
</feature>
<dbReference type="EMBL" id="JAHRHY010000008">
    <property type="protein sequence ID" value="KAG9067370.1"/>
    <property type="molecule type" value="Genomic_DNA"/>
</dbReference>
<evidence type="ECO:0000256" key="8">
    <source>
        <dbReference type="ARBA" id="ARBA00023161"/>
    </source>
</evidence>
<dbReference type="SMART" id="SM00146">
    <property type="entry name" value="PI3Kc"/>
    <property type="match status" value="1"/>
</dbReference>
<feature type="region of interest" description="Disordered" evidence="12">
    <location>
        <begin position="1956"/>
        <end position="1976"/>
    </location>
</feature>
<evidence type="ECO:0000256" key="11">
    <source>
        <dbReference type="SAM" id="Coils"/>
    </source>
</evidence>
<dbReference type="GO" id="GO:0005634">
    <property type="term" value="C:nucleus"/>
    <property type="evidence" value="ECO:0007669"/>
    <property type="project" value="TreeGrafter"/>
</dbReference>
<keyword evidence="5" id="KW-0547">Nucleotide-binding</keyword>
<proteinExistence type="inferred from homology"/>
<keyword evidence="3" id="KW-0723">Serine/threonine-protein kinase</keyword>
<dbReference type="CDD" id="cd05170">
    <property type="entry name" value="PIKKc_SMG1"/>
    <property type="match status" value="1"/>
</dbReference>
<dbReference type="Pfam" id="PF02260">
    <property type="entry name" value="FATC"/>
    <property type="match status" value="1"/>
</dbReference>
<feature type="domain" description="PI3K/PI4K catalytic" evidence="13">
    <location>
        <begin position="1622"/>
        <end position="1980"/>
    </location>
</feature>
<evidence type="ECO:0000256" key="9">
    <source>
        <dbReference type="ARBA" id="ARBA00047899"/>
    </source>
</evidence>
<dbReference type="PROSITE" id="PS50290">
    <property type="entry name" value="PI3_4_KINASE_3"/>
    <property type="match status" value="1"/>
</dbReference>
<evidence type="ECO:0000259" key="13">
    <source>
        <dbReference type="PROSITE" id="PS50290"/>
    </source>
</evidence>
<comment type="catalytic activity">
    <reaction evidence="10">
        <text>L-seryl-[protein] + ATP = O-phospho-L-seryl-[protein] + ADP + H(+)</text>
        <dbReference type="Rhea" id="RHEA:17989"/>
        <dbReference type="Rhea" id="RHEA-COMP:9863"/>
        <dbReference type="Rhea" id="RHEA-COMP:11604"/>
        <dbReference type="ChEBI" id="CHEBI:15378"/>
        <dbReference type="ChEBI" id="CHEBI:29999"/>
        <dbReference type="ChEBI" id="CHEBI:30616"/>
        <dbReference type="ChEBI" id="CHEBI:83421"/>
        <dbReference type="ChEBI" id="CHEBI:456216"/>
        <dbReference type="EC" id="2.7.11.1"/>
    </reaction>
</comment>
<evidence type="ECO:0000313" key="16">
    <source>
        <dbReference type="Proteomes" id="UP000707451"/>
    </source>
</evidence>
<dbReference type="InterPro" id="IPR031559">
    <property type="entry name" value="SMG1"/>
</dbReference>
<evidence type="ECO:0000313" key="15">
    <source>
        <dbReference type="EMBL" id="KAG9067370.1"/>
    </source>
</evidence>
<dbReference type="PROSITE" id="PS51190">
    <property type="entry name" value="FATC"/>
    <property type="match status" value="1"/>
</dbReference>
<feature type="coiled-coil region" evidence="11">
    <location>
        <begin position="1469"/>
        <end position="1496"/>
    </location>
</feature>
<evidence type="ECO:0000256" key="6">
    <source>
        <dbReference type="ARBA" id="ARBA00022777"/>
    </source>
</evidence>
<feature type="compositionally biased region" description="Low complexity" evidence="12">
    <location>
        <begin position="2027"/>
        <end position="2052"/>
    </location>
</feature>
<dbReference type="PROSITE" id="PS00916">
    <property type="entry name" value="PI3_4_KINASE_2"/>
    <property type="match status" value="1"/>
</dbReference>
<dbReference type="InterPro" id="IPR016024">
    <property type="entry name" value="ARM-type_fold"/>
</dbReference>
<feature type="region of interest" description="Disordered" evidence="12">
    <location>
        <begin position="2000"/>
        <end position="2052"/>
    </location>
</feature>
<dbReference type="Gene3D" id="3.30.1010.10">
    <property type="entry name" value="Phosphatidylinositol 3-kinase Catalytic Subunit, Chain A, domain 4"/>
    <property type="match status" value="1"/>
</dbReference>
<sequence length="2109" mass="236125">MLHDAEETLNKVEDCSRLPPALDMLASLSKQHPAAWQARFGDIVDLLVGWFVDKNTASAVKKQIADLMGSFTVQWLDAAEFGQDLLEIFITDIENIVSDEAPSDEDDGRKDAASLETAASLISCFSIILKALVAHASQAVTRMTHLQERALEMLVLVRKATSSSDTQVNEIILTLSLGNPGSFYNFQPKAIQILMDQFDNLRLDNATWKEKMDSVRKILAVWRPNVHPGVVLEMCHPKTGLMQLRWLLQNKSNRIKDVLEAILISLPDPSHGQEYPASGNDHKDIHLQAWSSLIHEIRGIAHELNQESCLAEATDIGTIMKDGSIQHHDRYEESRLLDMRYKEGRYQGCRRTGSPEAALLTNFTFDVLLVTQMSRLWPKEASSIFLRLLEILSAVPEIRLTLVVHALREISSSRKHFIPAWLECETGDAAEDVNWDSSTLSVSLKMLGSLTKNWRLLSTSLKNCLISWNADILRAVQAYHEKALPLQWELLKVALSCNLHQLITNAASISTIFENFIGAFGSLNLGPQLLAKIGDRSQDVSPNVREAWQRVLFQSNPFAFAYECYNIQETDITRALKILVLKSPNSGVFRYPHFSAVLSSLNSSDAKAAQTSNASTLDIETQPDTDMLERLFHSCQGKDILAKVNLDGGSDFLTLLDRLELQFQNAYHGTALGVIPLTPKPSIVFVRSNKSLWEDWFVRVRSRIVEGAKVTGEYETVIRNGYMLLADHFSTLCRGAVIDILPWLDDFESVLVDLVEALMIATSIYLDPRYKNSCLKEGQALALSQISLDWINTAVLQSQSRYEPSTKDAIAIVKGYSDVELAEDVGPPAEFLCQEITNSLSDLYSYQQLQTFLDSIPMDAYADRTLPWSDTSMMQALNGFCADEASHAWKHLEDYYDQENLEQLAPDVFTADRTGLAGRIYLFAAKAYLQSDVQVEDLDRIRQMSLRIVQPPAEFLLSNGVNHANGALLDTLMLNTPAPATLKALREFTEHVAQVPEEMRMHMFNKDLRFWARLDAVVNLAKRHASCKNTAVIKQSNEFKFLLSKVARRSECHDFASSIPRTWEGPLSPEILLEEAKAAMAKHDYTTALSTSGRILNKVKNSLGTHKDDDQALAVLQGKIYLKMAKWSRSTKPQLSEGNVEAFEDILDLEHGTQQSPQARIETITATCFQKAIEIGPSYRKSWFALGTHHYKQGWGILDELGSFRFHHPIAIASNDTLKDILGRAGVSNLEEQSKSIFGVFVKHCASGQPFDESTAYDSIRTHVMKIEQVAASEEVVAEIIGSFQTLLQRILESYRLAIHGYFRFLQFAALEFECSQPKAKTTSGEEVENEVSQSAVSDEITATLRLLRLLAKHGGQLYDVFHENLVDINVSPWTNIIPQLFARLDHPEKPVQSLIADLLCKIGLQFPQLIVFHCVVGANSAHNSACQRRLLRFIGEFLTKSHPELVSQVEHLIRELERITVLWEEMWYKKIMSSISELKNTLQELMEQYQGLDAISGLGLEDKHAVMLDNYQQSVLPLLVPLESLQEAHSVPESNHERWFVSTFKGRIQSTLLALRSPKSWDNLFEGLNLLKEICMDIGKEISGTRILKLSDLSPGLSAIQSSQIAIPSPDQGTGVTIQSFDQQVVVIPTKTKPKKLTLLGSDGKRYTYLFKGLEDLHLDERVMQLLRISNGMLQRDKESSTRHLNARHYAVVPLSDNSGMIQWVESTVSIFAIIAKWQHREQMCARWMNDDSSTAPLQAPPRATELYNEKAMLALKKAGLPSNHPRRNWPKSILLDLYHEMASETPADLLEREIWASSPTPAEWWKKSVRFARSTAVMSMIGYVIGLGDRHLDNILIDITTGDLVHIDYNVCFEKGKRLRIPEIVPFRLSRNMLTSLGVTGVEGNFRIGCEQTMKVMRKNKEILVTLLEAFVYDPLVDWQIDATTGQGGGAQGGAGAGVGNGAGNIVGGGGGGGADVNGGGGDQDSEGQLSSRSLGLVRRLSEESFCSVSSMSIKSTATTDSLSKRWTSSGWEPADLSSSSLFNGQGQKLHQQDQYQQQQQQQQQPPLHQRNAYAVNILRRVRHKLEGRDFEAVKKCKVTEQVDRVIQEATNVENLANMYEGWTPWL</sequence>
<dbReference type="InterPro" id="IPR050517">
    <property type="entry name" value="DDR_Repair_Kinase"/>
</dbReference>
<keyword evidence="6 15" id="KW-0418">Kinase</keyword>
<accession>A0A9P7XU68</accession>
<dbReference type="OrthoDB" id="381190at2759"/>
<dbReference type="InterPro" id="IPR018936">
    <property type="entry name" value="PI3/4_kinase_CS"/>
</dbReference>
<dbReference type="InterPro" id="IPR011009">
    <property type="entry name" value="Kinase-like_dom_sf"/>
</dbReference>
<dbReference type="EC" id="2.7.11.1" evidence="2"/>
<feature type="domain" description="FATC" evidence="14">
    <location>
        <begin position="2077"/>
        <end position="2109"/>
    </location>
</feature>
<dbReference type="InterPro" id="IPR000403">
    <property type="entry name" value="PI3/4_kinase_cat_dom"/>
</dbReference>
<dbReference type="PANTHER" id="PTHR11139:SF71">
    <property type="entry name" value="SERINE_THREONINE-PROTEIN KINASE SMG1"/>
    <property type="match status" value="1"/>
</dbReference>
<dbReference type="Pfam" id="PF15785">
    <property type="entry name" value="SMG1"/>
    <property type="match status" value="1"/>
</dbReference>
<dbReference type="GO" id="GO:0005524">
    <property type="term" value="F:ATP binding"/>
    <property type="evidence" value="ECO:0007669"/>
    <property type="project" value="UniProtKB-KW"/>
</dbReference>
<dbReference type="SMART" id="SM01343">
    <property type="entry name" value="FATC"/>
    <property type="match status" value="1"/>
</dbReference>
<evidence type="ECO:0000256" key="1">
    <source>
        <dbReference type="ARBA" id="ARBA00011031"/>
    </source>
</evidence>